<dbReference type="CDD" id="cd12915">
    <property type="entry name" value="PDC2_DGC_like"/>
    <property type="match status" value="1"/>
</dbReference>
<dbReference type="InterPro" id="IPR029787">
    <property type="entry name" value="Nucleotide_cyclase"/>
</dbReference>
<dbReference type="SUPFAM" id="SSF55073">
    <property type="entry name" value="Nucleotide cyclase"/>
    <property type="match status" value="1"/>
</dbReference>
<dbReference type="InterPro" id="IPR054327">
    <property type="entry name" value="His-kinase-like_sensor"/>
</dbReference>
<dbReference type="Gene3D" id="3.30.450.20">
    <property type="entry name" value="PAS domain"/>
    <property type="match status" value="2"/>
</dbReference>
<dbReference type="GO" id="GO:0043709">
    <property type="term" value="P:cell adhesion involved in single-species biofilm formation"/>
    <property type="evidence" value="ECO:0007669"/>
    <property type="project" value="TreeGrafter"/>
</dbReference>
<sequence>MNAHSPPPRPSLCRRHPELILNLGSCLAVVAIISIVTFLLMRERMNVEQTAVRSARNIVKLIETDIIRNVELYDLSLQSLIWAVQHPELLGIPAHMRQQVLFNQAFSSPVRGDILWLDRDGNVVADSASTPPRTANFADNAIFQEHRRNPDLGMVISPPFKARLGDLDWCISFSRRIDDADGNFAGVAGGALRLSHFNDMFKRLDVGHDSSINLMNTDGQLLARHASGTSVPSNDRIGVSFAKRPNFQRLMAEGSGSFSGPSGHDGRMRLYTFARVENLPLVLVVTQSVDEVYSAWKRTAILVSAATAVLCIGILWLTLMLGRELQRRQSAERSLAELAATDSLTGLPNRRQLDQVLRREWARAQRTQRPIAVLMIDVDHFRGFNERHGHQGGDEALRQVADAIADSLLRPTDLAARYGGEEFVAVLPDTDLPGALTLAERIRQSVEALPPYGKDERSVSVSVGIGVYAPGSAQSLSDLMARADEALYRAKRDGRNRVEAALPA</sequence>
<dbReference type="PANTHER" id="PTHR45138">
    <property type="entry name" value="REGULATORY COMPONENTS OF SENSORY TRANSDUCTION SYSTEM"/>
    <property type="match status" value="1"/>
</dbReference>
<evidence type="ECO:0000256" key="3">
    <source>
        <dbReference type="ARBA" id="ARBA00012528"/>
    </source>
</evidence>
<keyword evidence="5" id="KW-1133">Transmembrane helix</keyword>
<proteinExistence type="predicted"/>
<accession>A0A239CUU4</accession>
<organism evidence="7 8">
    <name type="scientific">Pseudomonas japonica</name>
    <dbReference type="NCBI Taxonomy" id="256466"/>
    <lineage>
        <taxon>Bacteria</taxon>
        <taxon>Pseudomonadati</taxon>
        <taxon>Pseudomonadota</taxon>
        <taxon>Gammaproteobacteria</taxon>
        <taxon>Pseudomonadales</taxon>
        <taxon>Pseudomonadaceae</taxon>
        <taxon>Pseudomonas</taxon>
    </lineage>
</organism>
<reference evidence="8" key="1">
    <citation type="submission" date="2017-06" db="EMBL/GenBank/DDBJ databases">
        <authorList>
            <person name="Varghese N."/>
            <person name="Submissions S."/>
        </authorList>
    </citation>
    <scope>NUCLEOTIDE SEQUENCE [LARGE SCALE GENOMIC DNA]</scope>
    <source>
        <strain evidence="8">DSM 22348</strain>
    </source>
</reference>
<keyword evidence="5" id="KW-0812">Transmembrane</keyword>
<dbReference type="CDD" id="cd01949">
    <property type="entry name" value="GGDEF"/>
    <property type="match status" value="1"/>
</dbReference>
<comment type="catalytic activity">
    <reaction evidence="4">
        <text>2 GTP = 3',3'-c-di-GMP + 2 diphosphate</text>
        <dbReference type="Rhea" id="RHEA:24898"/>
        <dbReference type="ChEBI" id="CHEBI:33019"/>
        <dbReference type="ChEBI" id="CHEBI:37565"/>
        <dbReference type="ChEBI" id="CHEBI:58805"/>
        <dbReference type="EC" id="2.7.7.65"/>
    </reaction>
</comment>
<dbReference type="GO" id="GO:1902201">
    <property type="term" value="P:negative regulation of bacterial-type flagellum-dependent cell motility"/>
    <property type="evidence" value="ECO:0007669"/>
    <property type="project" value="TreeGrafter"/>
</dbReference>
<evidence type="ECO:0000313" key="8">
    <source>
        <dbReference type="Proteomes" id="UP000198407"/>
    </source>
</evidence>
<dbReference type="PROSITE" id="PS50887">
    <property type="entry name" value="GGDEF"/>
    <property type="match status" value="1"/>
</dbReference>
<feature type="transmembrane region" description="Helical" evidence="5">
    <location>
        <begin position="301"/>
        <end position="321"/>
    </location>
</feature>
<dbReference type="SMART" id="SM00267">
    <property type="entry name" value="GGDEF"/>
    <property type="match status" value="1"/>
</dbReference>
<protein>
    <recommendedName>
        <fullName evidence="3">diguanylate cyclase</fullName>
        <ecNumber evidence="3">2.7.7.65</ecNumber>
    </recommendedName>
</protein>
<name>A0A239CUU4_9PSED</name>
<dbReference type="EC" id="2.7.7.65" evidence="3"/>
<gene>
    <name evidence="7" type="ORF">SAMN05444352_10564</name>
</gene>
<dbReference type="PANTHER" id="PTHR45138:SF9">
    <property type="entry name" value="DIGUANYLATE CYCLASE DGCM-RELATED"/>
    <property type="match status" value="1"/>
</dbReference>
<dbReference type="InterPro" id="IPR000160">
    <property type="entry name" value="GGDEF_dom"/>
</dbReference>
<dbReference type="CDD" id="cd12914">
    <property type="entry name" value="PDC1_DGC_like"/>
    <property type="match status" value="1"/>
</dbReference>
<evidence type="ECO:0000259" key="6">
    <source>
        <dbReference type="PROSITE" id="PS50887"/>
    </source>
</evidence>
<keyword evidence="5" id="KW-0472">Membrane</keyword>
<evidence type="ECO:0000256" key="4">
    <source>
        <dbReference type="ARBA" id="ARBA00034247"/>
    </source>
</evidence>
<evidence type="ECO:0000256" key="5">
    <source>
        <dbReference type="SAM" id="Phobius"/>
    </source>
</evidence>
<evidence type="ECO:0000313" key="7">
    <source>
        <dbReference type="EMBL" id="SNS23880.1"/>
    </source>
</evidence>
<dbReference type="EMBL" id="FZOL01000005">
    <property type="protein sequence ID" value="SNS23880.1"/>
    <property type="molecule type" value="Genomic_DNA"/>
</dbReference>
<dbReference type="GO" id="GO:0005886">
    <property type="term" value="C:plasma membrane"/>
    <property type="evidence" value="ECO:0007669"/>
    <property type="project" value="UniProtKB-SubCell"/>
</dbReference>
<dbReference type="OrthoDB" id="9812260at2"/>
<dbReference type="AlphaFoldDB" id="A0A239CUU4"/>
<dbReference type="Gene3D" id="3.30.70.270">
    <property type="match status" value="1"/>
</dbReference>
<feature type="domain" description="GGDEF" evidence="6">
    <location>
        <begin position="369"/>
        <end position="503"/>
    </location>
</feature>
<comment type="subcellular location">
    <subcellularLocation>
        <location evidence="2">Cell inner membrane</location>
    </subcellularLocation>
</comment>
<evidence type="ECO:0000256" key="2">
    <source>
        <dbReference type="ARBA" id="ARBA00004533"/>
    </source>
</evidence>
<dbReference type="NCBIfam" id="TIGR00254">
    <property type="entry name" value="GGDEF"/>
    <property type="match status" value="1"/>
</dbReference>
<dbReference type="InterPro" id="IPR050469">
    <property type="entry name" value="Diguanylate_Cyclase"/>
</dbReference>
<comment type="cofactor">
    <cofactor evidence="1">
        <name>Mg(2+)</name>
        <dbReference type="ChEBI" id="CHEBI:18420"/>
    </cofactor>
</comment>
<dbReference type="Pfam" id="PF22588">
    <property type="entry name" value="dCache_1_like"/>
    <property type="match status" value="1"/>
</dbReference>
<dbReference type="InterPro" id="IPR043128">
    <property type="entry name" value="Rev_trsase/Diguanyl_cyclase"/>
</dbReference>
<dbReference type="Pfam" id="PF00990">
    <property type="entry name" value="GGDEF"/>
    <property type="match status" value="1"/>
</dbReference>
<dbReference type="FunFam" id="3.30.70.270:FF:000001">
    <property type="entry name" value="Diguanylate cyclase domain protein"/>
    <property type="match status" value="1"/>
</dbReference>
<feature type="transmembrane region" description="Helical" evidence="5">
    <location>
        <begin position="20"/>
        <end position="41"/>
    </location>
</feature>
<dbReference type="RefSeq" id="WP_042120917.1">
    <property type="nucleotide sequence ID" value="NZ_FZOL01000005.1"/>
</dbReference>
<evidence type="ECO:0000256" key="1">
    <source>
        <dbReference type="ARBA" id="ARBA00001946"/>
    </source>
</evidence>
<keyword evidence="8" id="KW-1185">Reference proteome</keyword>
<dbReference type="Proteomes" id="UP000198407">
    <property type="component" value="Unassembled WGS sequence"/>
</dbReference>
<dbReference type="GO" id="GO:0052621">
    <property type="term" value="F:diguanylate cyclase activity"/>
    <property type="evidence" value="ECO:0007669"/>
    <property type="project" value="UniProtKB-EC"/>
</dbReference>
<dbReference type="STRING" id="1215104.GCA_000730585_05511"/>